<sequence>MTKAKPMSPQMRRLHNLAAFWDAKFKACTTDAALARVCFDRARAAARRAQDRGESSAMHDLAALLAEWAQRLEDAERRHAA</sequence>
<accession>A0ABP4CQE6</accession>
<organism evidence="1 2">
    <name type="scientific">Actinocorallia libanotica</name>
    <dbReference type="NCBI Taxonomy" id="46162"/>
    <lineage>
        <taxon>Bacteria</taxon>
        <taxon>Bacillati</taxon>
        <taxon>Actinomycetota</taxon>
        <taxon>Actinomycetes</taxon>
        <taxon>Streptosporangiales</taxon>
        <taxon>Thermomonosporaceae</taxon>
        <taxon>Actinocorallia</taxon>
    </lineage>
</organism>
<protein>
    <submittedName>
        <fullName evidence="1">Uncharacterized protein</fullName>
    </submittedName>
</protein>
<keyword evidence="2" id="KW-1185">Reference proteome</keyword>
<reference evidence="2" key="1">
    <citation type="journal article" date="2019" name="Int. J. Syst. Evol. Microbiol.">
        <title>The Global Catalogue of Microorganisms (GCM) 10K type strain sequencing project: providing services to taxonomists for standard genome sequencing and annotation.</title>
        <authorList>
            <consortium name="The Broad Institute Genomics Platform"/>
            <consortium name="The Broad Institute Genome Sequencing Center for Infectious Disease"/>
            <person name="Wu L."/>
            <person name="Ma J."/>
        </authorList>
    </citation>
    <scope>NUCLEOTIDE SEQUENCE [LARGE SCALE GENOMIC DNA]</scope>
    <source>
        <strain evidence="2">JCM 10696</strain>
    </source>
</reference>
<gene>
    <name evidence="1" type="ORF">GCM10009550_78490</name>
</gene>
<comment type="caution">
    <text evidence="1">The sequence shown here is derived from an EMBL/GenBank/DDBJ whole genome shotgun (WGS) entry which is preliminary data.</text>
</comment>
<dbReference type="EMBL" id="BAAAHH010000077">
    <property type="protein sequence ID" value="GAA0970592.1"/>
    <property type="molecule type" value="Genomic_DNA"/>
</dbReference>
<dbReference type="Proteomes" id="UP001500665">
    <property type="component" value="Unassembled WGS sequence"/>
</dbReference>
<evidence type="ECO:0000313" key="2">
    <source>
        <dbReference type="Proteomes" id="UP001500665"/>
    </source>
</evidence>
<proteinExistence type="predicted"/>
<dbReference type="RefSeq" id="WP_344247980.1">
    <property type="nucleotide sequence ID" value="NZ_BAAAHH010000077.1"/>
</dbReference>
<name>A0ABP4CQE6_9ACTN</name>
<evidence type="ECO:0000313" key="1">
    <source>
        <dbReference type="EMBL" id="GAA0970592.1"/>
    </source>
</evidence>